<dbReference type="PANTHER" id="PTHR33452">
    <property type="entry name" value="OXIDOREDUCTASE CATD-RELATED"/>
    <property type="match status" value="1"/>
</dbReference>
<evidence type="ECO:0000256" key="4">
    <source>
        <dbReference type="ARBA" id="ARBA00022692"/>
    </source>
</evidence>
<evidence type="ECO:0000256" key="5">
    <source>
        <dbReference type="ARBA" id="ARBA00022989"/>
    </source>
</evidence>
<keyword evidence="3" id="KW-1003">Cell membrane</keyword>
<dbReference type="RefSeq" id="WP_230550936.1">
    <property type="nucleotide sequence ID" value="NZ_JAJISD010000004.1"/>
</dbReference>
<dbReference type="Proteomes" id="UP001198862">
    <property type="component" value="Unassembled WGS sequence"/>
</dbReference>
<feature type="transmembrane region" description="Helical" evidence="7">
    <location>
        <begin position="115"/>
        <end position="133"/>
    </location>
</feature>
<comment type="subcellular location">
    <subcellularLocation>
        <location evidence="1">Cell membrane</location>
        <topology evidence="1">Multi-pass membrane protein</topology>
    </subcellularLocation>
</comment>
<evidence type="ECO:0000256" key="1">
    <source>
        <dbReference type="ARBA" id="ARBA00004651"/>
    </source>
</evidence>
<dbReference type="PANTHER" id="PTHR33452:SF1">
    <property type="entry name" value="INNER MEMBRANE PROTEIN YPHA-RELATED"/>
    <property type="match status" value="1"/>
</dbReference>
<protein>
    <submittedName>
        <fullName evidence="8">DoxX family protein</fullName>
    </submittedName>
</protein>
<dbReference type="EMBL" id="JAJISD010000004">
    <property type="protein sequence ID" value="MCC8429746.1"/>
    <property type="molecule type" value="Genomic_DNA"/>
</dbReference>
<dbReference type="Pfam" id="PF07681">
    <property type="entry name" value="DoxX"/>
    <property type="match status" value="1"/>
</dbReference>
<evidence type="ECO:0000313" key="9">
    <source>
        <dbReference type="Proteomes" id="UP001198862"/>
    </source>
</evidence>
<feature type="transmembrane region" description="Helical" evidence="7">
    <location>
        <begin position="90"/>
        <end position="109"/>
    </location>
</feature>
<comment type="similarity">
    <text evidence="2">Belongs to the DoxX family.</text>
</comment>
<evidence type="ECO:0000256" key="2">
    <source>
        <dbReference type="ARBA" id="ARBA00006679"/>
    </source>
</evidence>
<comment type="caution">
    <text evidence="8">The sequence shown here is derived from an EMBL/GenBank/DDBJ whole genome shotgun (WGS) entry which is preliminary data.</text>
</comment>
<organism evidence="8 9">
    <name type="scientific">Reyranella aquatilis</name>
    <dbReference type="NCBI Taxonomy" id="2035356"/>
    <lineage>
        <taxon>Bacteria</taxon>
        <taxon>Pseudomonadati</taxon>
        <taxon>Pseudomonadota</taxon>
        <taxon>Alphaproteobacteria</taxon>
        <taxon>Hyphomicrobiales</taxon>
        <taxon>Reyranellaceae</taxon>
        <taxon>Reyranella</taxon>
    </lineage>
</organism>
<gene>
    <name evidence="8" type="ORF">LJ725_12270</name>
</gene>
<sequence length="149" mass="16191">MISLLRRLDTLLSGIPHELMALLARLSIGTIFLRSGMLKLEGWESGTTLALFREEYQLPLLPPELASLMATAAELSLPILLFLGLFTRPAALALLGMTLVIEIFVYPNAFDTHGVWAVSLLYLAKFGPGSLALDRVILGPARPSAYGRA</sequence>
<reference evidence="8 9" key="1">
    <citation type="submission" date="2021-11" db="EMBL/GenBank/DDBJ databases">
        <authorList>
            <person name="Lee D.-H."/>
            <person name="Kim S.-B."/>
        </authorList>
    </citation>
    <scope>NUCLEOTIDE SEQUENCE [LARGE SCALE GENOMIC DNA]</scope>
    <source>
        <strain evidence="8 9">KCTC 52223</strain>
    </source>
</reference>
<keyword evidence="9" id="KW-1185">Reference proteome</keyword>
<accession>A0ABS8KUJ4</accession>
<dbReference type="InterPro" id="IPR051907">
    <property type="entry name" value="DoxX-like_oxidoreductase"/>
</dbReference>
<keyword evidence="6 7" id="KW-0472">Membrane</keyword>
<name>A0ABS8KUJ4_9HYPH</name>
<dbReference type="InterPro" id="IPR032808">
    <property type="entry name" value="DoxX"/>
</dbReference>
<evidence type="ECO:0000256" key="3">
    <source>
        <dbReference type="ARBA" id="ARBA00022475"/>
    </source>
</evidence>
<evidence type="ECO:0000256" key="7">
    <source>
        <dbReference type="SAM" id="Phobius"/>
    </source>
</evidence>
<evidence type="ECO:0000313" key="8">
    <source>
        <dbReference type="EMBL" id="MCC8429746.1"/>
    </source>
</evidence>
<evidence type="ECO:0000256" key="6">
    <source>
        <dbReference type="ARBA" id="ARBA00023136"/>
    </source>
</evidence>
<proteinExistence type="inferred from homology"/>
<keyword evidence="5 7" id="KW-1133">Transmembrane helix</keyword>
<keyword evidence="4 7" id="KW-0812">Transmembrane</keyword>